<keyword evidence="5" id="KW-1185">Reference proteome</keyword>
<dbReference type="InterPro" id="IPR046919">
    <property type="entry name" value="ABC-3C_CTD10"/>
</dbReference>
<dbReference type="Gene3D" id="3.40.50.300">
    <property type="entry name" value="P-loop containing nucleotide triphosphate hydrolases"/>
    <property type="match status" value="1"/>
</dbReference>
<organism evidence="4 5">
    <name type="scientific">Shewanella bicestrii</name>
    <dbReference type="NCBI Taxonomy" id="2018305"/>
    <lineage>
        <taxon>Bacteria</taxon>
        <taxon>Pseudomonadati</taxon>
        <taxon>Pseudomonadota</taxon>
        <taxon>Gammaproteobacteria</taxon>
        <taxon>Alteromonadales</taxon>
        <taxon>Shewanellaceae</taxon>
        <taxon>Shewanella</taxon>
    </lineage>
</organism>
<sequence length="579" mass="66058">MLNKLTSDLTSFKSVTFHNGLNIILADKTDSSTDRQTRNGAGKSSLVELINTLLGSDIKKDSLVKSDVLKEKSFSLNMTINSHAIEVSKSGEYPTKVFINQDDDNVVPSKFIENDRFVISNEQWTRFLGNQVFGLHSSYFEMKHSVSFRLLFSYFARSSKGFDSPDKTFPQQARWQSQIALTYLLKLNWKLVREFEAIRQKDKLIRALIQASNEGALKGIMGSAPELATEIHLKNEQLTSLKKAVEEFKVLPEYRQKEARANQITQELSALSSDDIADKELLSTLERTIAEESEPDNSKVERLFREASISFPEIVSKKFGEFVGFHSSIIANRRAHLAEEIQKIESRIASRQIKKKELDDERSDILSLLKSHGALEQFYKLQGRLNKAEANIELLRQKLKATENLNVQKTDVKIDKGVLKKKTLVDHSERSEAIRDAVVTFGQISEVLYAEPGRFTIEPTEDGPKFEFEIEGKKSTGKSKMQIFCFDMMMMKLWSSEKHRPKLLIHDSLLFDGVDERQVAKALYLGAEWAKKYDFQYIVTMNSDDLPDMASYDDFNIDDYLVDLKITDTENGGLFGVRF</sequence>
<feature type="domain" description="ABC-three component systems C-terminal" evidence="3">
    <location>
        <begin position="282"/>
        <end position="401"/>
    </location>
</feature>
<reference evidence="4 5" key="1">
    <citation type="submission" date="2017-07" db="EMBL/GenBank/DDBJ databases">
        <title>Phenotypical and genomic characterization of a clinical isolate of Shewanella bicestrii sp. nov. producing an extended-spectrum beta-lactamase and a new oxacillinase variant.</title>
        <authorList>
            <person name="Jousset A.B."/>
            <person name="Bonnin R.A."/>
            <person name="Girlich D."/>
            <person name="Dabos L."/>
            <person name="Potron A."/>
            <person name="Dortet L."/>
            <person name="Glaser P."/>
            <person name="Naas T."/>
        </authorList>
    </citation>
    <scope>NUCLEOTIDE SEQUENCE [LARGE SCALE GENOMIC DNA]</scope>
    <source>
        <strain evidence="4 5">JAB-1</strain>
    </source>
</reference>
<evidence type="ECO:0000313" key="4">
    <source>
        <dbReference type="EMBL" id="ASK68480.1"/>
    </source>
</evidence>
<dbReference type="Proteomes" id="UP000198367">
    <property type="component" value="Chromosome"/>
</dbReference>
<evidence type="ECO:0000259" key="2">
    <source>
        <dbReference type="Pfam" id="PF10088"/>
    </source>
</evidence>
<dbReference type="RefSeq" id="WP_089067317.1">
    <property type="nucleotide sequence ID" value="NZ_CP022358.1"/>
</dbReference>
<accession>A0A220UKG2</accession>
<dbReference type="EMBL" id="CP022358">
    <property type="protein sequence ID" value="ASK68480.1"/>
    <property type="molecule type" value="Genomic_DNA"/>
</dbReference>
<name>A0A220UKG2_9GAMM</name>
<feature type="domain" description="DUF2326" evidence="2">
    <location>
        <begin position="444"/>
        <end position="579"/>
    </location>
</feature>
<dbReference type="Pfam" id="PF10088">
    <property type="entry name" value="DUF2326"/>
    <property type="match status" value="1"/>
</dbReference>
<evidence type="ECO:0000313" key="5">
    <source>
        <dbReference type="Proteomes" id="UP000198367"/>
    </source>
</evidence>
<dbReference type="InterPro" id="IPR018760">
    <property type="entry name" value="DUF2326"/>
</dbReference>
<gene>
    <name evidence="4" type="ORF">CF168_06120</name>
</gene>
<evidence type="ECO:0000256" key="1">
    <source>
        <dbReference type="SAM" id="Coils"/>
    </source>
</evidence>
<dbReference type="InterPro" id="IPR027417">
    <property type="entry name" value="P-loop_NTPase"/>
</dbReference>
<dbReference type="Pfam" id="PF20275">
    <property type="entry name" value="CTD10"/>
    <property type="match status" value="1"/>
</dbReference>
<dbReference type="KEGG" id="sbj:CF168_06120"/>
<proteinExistence type="predicted"/>
<protein>
    <submittedName>
        <fullName evidence="4">Uncharacterized protein</fullName>
    </submittedName>
</protein>
<evidence type="ECO:0000259" key="3">
    <source>
        <dbReference type="Pfam" id="PF20275"/>
    </source>
</evidence>
<dbReference type="AlphaFoldDB" id="A0A220UKG2"/>
<feature type="coiled-coil region" evidence="1">
    <location>
        <begin position="341"/>
        <end position="405"/>
    </location>
</feature>
<keyword evidence="1" id="KW-0175">Coiled coil</keyword>